<dbReference type="AlphaFoldDB" id="A0A504YFV7"/>
<dbReference type="Gene3D" id="3.40.50.300">
    <property type="entry name" value="P-loop containing nucleotide triphosphate hydrolases"/>
    <property type="match status" value="1"/>
</dbReference>
<dbReference type="GO" id="GO:0016301">
    <property type="term" value="F:kinase activity"/>
    <property type="evidence" value="ECO:0007669"/>
    <property type="project" value="UniProtKB-KW"/>
</dbReference>
<feature type="repeat" description="ANK" evidence="5">
    <location>
        <begin position="172"/>
        <end position="204"/>
    </location>
</feature>
<reference evidence="7 8" key="1">
    <citation type="submission" date="2019-04" db="EMBL/GenBank/DDBJ databases">
        <title>Annotation for the trematode Fasciola gigantica.</title>
        <authorList>
            <person name="Choi Y.-J."/>
        </authorList>
    </citation>
    <scope>NUCLEOTIDE SEQUENCE [LARGE SCALE GENOMIC DNA]</scope>
    <source>
        <strain evidence="7">Uganda_cow_1</strain>
    </source>
</reference>
<keyword evidence="7" id="KW-0418">Kinase</keyword>
<dbReference type="InterPro" id="IPR027417">
    <property type="entry name" value="P-loop_NTPase"/>
</dbReference>
<feature type="repeat" description="ANK" evidence="5">
    <location>
        <begin position="205"/>
        <end position="237"/>
    </location>
</feature>
<sequence>MNKQNIPPVRTTFSTDVKDTGNMSRCSIDNGLPANVTISGEHMEPDDVAFDVKHAKFDEHSTQNNTQPTATKKPSDLEAALATGRLDLADYFWRAHHAHCRNISLNSFDLMKSAIQSRKFTVVRFLTERNISVICSNEEGETPLHLAAQLGTLDIVEFLATSGAQIDAIDCHNNTPLHVACIHGRTKSVMALCGVRASLNIFNDENRTPLLCAVHEGYRGCTRILVNAGARTDVTDQEGNAPIHIATLHNDNAIVQILCKSHAALDSLNSGGYNALNLAAKLGHLQVARTLLLYGADPGIKSPNGVTPDVVAFAQGHKEVGMLLTRMKPEKRKKWSEQLLDTSYPIPRIKIKLFGSTMTGKTQLTTSLRAGSLSAFLRKKLNSVGELAGFTVEQITRRRTCQPDEWESEVMHENYTRGFDVHSYNEYTLWDFSGYNPYFFLYDNFIGDTNCIHLVLFSLLDRPEWRRASVQFWLNFLYARIAPSGPLMFRGRPINIGRVVLVGTYADCVQCTRDSNGCYVEDDATEMLHEMRKKYESKLDICPSVFLLNARDATSLEMKQLKARLADWRAEIIQGLPRTNALLTEVASLIPEWTADMLLQLDTWDRFADRVRENVNPLCSEEHVETLVQHLQYTGNVIAIESPSSNNMIALNPQWLGVFIIGRMFSSNSLRNARITGSYTVDDFQLFVRAVNTVNLVLLLEALGVAVCCVVRDEPVAEQIKRRSRNYQTSCKTDFFDQASQHFLGGSQSPETNHQVSVYLATELVRNMDHLNLDDIQLEVPRYNAIPMSIPPWESVSDPRSMRYLGFQLSTERGQMLHLMPRLQVHLRISVADFFTKGRWNRAGEENKPSFRRWEMVQMKNAARIIIYEGAIEVAAALSEDGQSLQLLARSTVKHVRKTFSLMHQLISEISDHIHSICPSLLISGAPLYASDLASNQEMPAAWGSKQLIDAFRKLYQRTVNTEQKKAGPISMDLEPENQLFQDLFLGDERILREAMSCYQLPLTALRFPVVHHLAHEIDCFECKDTKLEEFVKAMGITSDPEEYVTLVRKGHFAPHTTSFFESVIHAEQISSTANTETLINALEVFQSFHLTRCIYQSYLLLRLFTRRNMDS</sequence>
<keyword evidence="3" id="KW-0547">Nucleotide-binding</keyword>
<name>A0A504YFV7_FASGI</name>
<evidence type="ECO:0000259" key="6">
    <source>
        <dbReference type="PROSITE" id="PS51424"/>
    </source>
</evidence>
<feature type="repeat" description="ANK" evidence="5">
    <location>
        <begin position="238"/>
        <end position="270"/>
    </location>
</feature>
<evidence type="ECO:0000256" key="2">
    <source>
        <dbReference type="ARBA" id="ARBA00022737"/>
    </source>
</evidence>
<keyword evidence="7" id="KW-0808">Transferase</keyword>
<comment type="cofactor">
    <cofactor evidence="1">
        <name>Mg(2+)</name>
        <dbReference type="ChEBI" id="CHEBI:18420"/>
    </cofactor>
</comment>
<evidence type="ECO:0000256" key="5">
    <source>
        <dbReference type="PROSITE-ProRule" id="PRU00023"/>
    </source>
</evidence>
<dbReference type="Pfam" id="PF12796">
    <property type="entry name" value="Ank_2"/>
    <property type="match status" value="2"/>
</dbReference>
<dbReference type="SMART" id="SM00248">
    <property type="entry name" value="ANK"/>
    <property type="match status" value="5"/>
</dbReference>
<dbReference type="Gene3D" id="1.25.40.20">
    <property type="entry name" value="Ankyrin repeat-containing domain"/>
    <property type="match status" value="1"/>
</dbReference>
<evidence type="ECO:0000256" key="3">
    <source>
        <dbReference type="ARBA" id="ARBA00022741"/>
    </source>
</evidence>
<keyword evidence="8" id="KW-1185">Reference proteome</keyword>
<organism evidence="7 8">
    <name type="scientific">Fasciola gigantica</name>
    <name type="common">Giant liver fluke</name>
    <dbReference type="NCBI Taxonomy" id="46835"/>
    <lineage>
        <taxon>Eukaryota</taxon>
        <taxon>Metazoa</taxon>
        <taxon>Spiralia</taxon>
        <taxon>Lophotrochozoa</taxon>
        <taxon>Platyhelminthes</taxon>
        <taxon>Trematoda</taxon>
        <taxon>Digenea</taxon>
        <taxon>Plagiorchiida</taxon>
        <taxon>Echinostomata</taxon>
        <taxon>Echinostomatoidea</taxon>
        <taxon>Fasciolidae</taxon>
        <taxon>Fasciola</taxon>
    </lineage>
</organism>
<dbReference type="STRING" id="46835.A0A504YFV7"/>
<dbReference type="PROSITE" id="PS50297">
    <property type="entry name" value="ANK_REP_REGION"/>
    <property type="match status" value="2"/>
</dbReference>
<dbReference type="Proteomes" id="UP000316759">
    <property type="component" value="Unassembled WGS sequence"/>
</dbReference>
<dbReference type="GO" id="GO:0000166">
    <property type="term" value="F:nucleotide binding"/>
    <property type="evidence" value="ECO:0007669"/>
    <property type="project" value="UniProtKB-KW"/>
</dbReference>
<dbReference type="EMBL" id="SUNJ01011131">
    <property type="protein sequence ID" value="TPP59139.1"/>
    <property type="molecule type" value="Genomic_DNA"/>
</dbReference>
<comment type="caution">
    <text evidence="7">The sequence shown here is derived from an EMBL/GenBank/DDBJ whole genome shotgun (WGS) entry which is preliminary data.</text>
</comment>
<protein>
    <submittedName>
        <fullName evidence="7">Death-associated protein kinase</fullName>
    </submittedName>
</protein>
<dbReference type="InterPro" id="IPR020859">
    <property type="entry name" value="ROC"/>
</dbReference>
<dbReference type="InterPro" id="IPR002110">
    <property type="entry name" value="Ankyrin_rpt"/>
</dbReference>
<evidence type="ECO:0000256" key="4">
    <source>
        <dbReference type="ARBA" id="ARBA00023043"/>
    </source>
</evidence>
<keyword evidence="2" id="KW-0677">Repeat</keyword>
<gene>
    <name evidence="7" type="ORF">FGIG_01299</name>
</gene>
<evidence type="ECO:0000313" key="7">
    <source>
        <dbReference type="EMBL" id="TPP59139.1"/>
    </source>
</evidence>
<dbReference type="PANTHER" id="PTHR24173">
    <property type="entry name" value="ANKYRIN REPEAT CONTAINING"/>
    <property type="match status" value="1"/>
</dbReference>
<dbReference type="PROSITE" id="PS50088">
    <property type="entry name" value="ANK_REPEAT"/>
    <property type="match status" value="5"/>
</dbReference>
<proteinExistence type="predicted"/>
<dbReference type="PANTHER" id="PTHR24173:SF74">
    <property type="entry name" value="ANKYRIN REPEAT DOMAIN-CONTAINING PROTEIN 16"/>
    <property type="match status" value="1"/>
</dbReference>
<keyword evidence="4 5" id="KW-0040">ANK repeat</keyword>
<evidence type="ECO:0000256" key="1">
    <source>
        <dbReference type="ARBA" id="ARBA00001946"/>
    </source>
</evidence>
<dbReference type="InterPro" id="IPR036770">
    <property type="entry name" value="Ankyrin_rpt-contain_sf"/>
</dbReference>
<feature type="repeat" description="ANK" evidence="5">
    <location>
        <begin position="139"/>
        <end position="171"/>
    </location>
</feature>
<dbReference type="SUPFAM" id="SSF48403">
    <property type="entry name" value="Ankyrin repeat"/>
    <property type="match status" value="1"/>
</dbReference>
<accession>A0A504YFV7</accession>
<dbReference type="PROSITE" id="PS51424">
    <property type="entry name" value="ROC"/>
    <property type="match status" value="1"/>
</dbReference>
<feature type="repeat" description="ANK" evidence="5">
    <location>
        <begin position="271"/>
        <end position="303"/>
    </location>
</feature>
<feature type="domain" description="Roc" evidence="6">
    <location>
        <begin position="342"/>
        <end position="572"/>
    </location>
</feature>
<dbReference type="Pfam" id="PF00023">
    <property type="entry name" value="Ank"/>
    <property type="match status" value="1"/>
</dbReference>
<evidence type="ECO:0000313" key="8">
    <source>
        <dbReference type="Proteomes" id="UP000316759"/>
    </source>
</evidence>
<dbReference type="PRINTS" id="PR01415">
    <property type="entry name" value="ANKYRIN"/>
</dbReference>
<dbReference type="OrthoDB" id="6269908at2759"/>